<evidence type="ECO:0000256" key="2">
    <source>
        <dbReference type="SAM" id="SignalP"/>
    </source>
</evidence>
<keyword evidence="1" id="KW-0472">Membrane</keyword>
<feature type="transmembrane region" description="Helical" evidence="1">
    <location>
        <begin position="433"/>
        <end position="454"/>
    </location>
</feature>
<gene>
    <name evidence="4" type="ORF">CKM354_001045400</name>
</gene>
<evidence type="ECO:0000256" key="1">
    <source>
        <dbReference type="SAM" id="Phobius"/>
    </source>
</evidence>
<protein>
    <recommendedName>
        <fullName evidence="3">Peptidase A1 domain-containing protein</fullName>
    </recommendedName>
</protein>
<dbReference type="Gene3D" id="2.40.70.10">
    <property type="entry name" value="Acid Proteases"/>
    <property type="match status" value="2"/>
</dbReference>
<dbReference type="GeneID" id="68296029"/>
<evidence type="ECO:0000313" key="5">
    <source>
        <dbReference type="Proteomes" id="UP000825890"/>
    </source>
</evidence>
<dbReference type="RefSeq" id="XP_044661848.1">
    <property type="nucleotide sequence ID" value="XM_044805913.1"/>
</dbReference>
<dbReference type="OrthoDB" id="4074350at2759"/>
<feature type="signal peptide" evidence="2">
    <location>
        <begin position="1"/>
        <end position="16"/>
    </location>
</feature>
<keyword evidence="5" id="KW-1185">Reference proteome</keyword>
<feature type="domain" description="Peptidase A1" evidence="3">
    <location>
        <begin position="41"/>
        <end position="404"/>
    </location>
</feature>
<evidence type="ECO:0000259" key="3">
    <source>
        <dbReference type="PROSITE" id="PS51767"/>
    </source>
</evidence>
<sequence length="559" mass="61063">MFGICLSLLFAHIASAALNDTAKPLSLPPSGYWDGNDGRWSTFNLQIGTPVQVVRLLPGTSATAANTIWAVITEGCEQANPDLEATECSFARGGTLDRNASLTWSTARLENNGLYEVALYEEEKLGLSANAYYGFDTISFGLPDSGLPKLENQTVAGIATNDFFLGTLPLSPISQNFTSYTSGAIPSLLGTLRDLNNTIVPSTTWAYTAGAVYKSPPVFGSVTFGGYDANRIDWSTSGSVSAPFWTDPSRDLLIGLQSITHDTLGSTPLLADGIYVFLNSLVAHMWLPMEICQAFETAFELEWDNVTEFYTVSEDTHARLVAQNPSFAFSIGASKDQGTSNTVINIPYAAFDLNVSTPYYNQSQRYFPLKRAQNDTQYTLGRAFLQEAYVIADYDRRNFTVGQALFPSTQDIVPILPPGLSLDESSPGLGTGAIVGIALAVAAVLILALVIFWWRRKKWSRPGAQAYSPAPTNEKPSIRSWHDHKPELKPEMEATGIGELRGDDHHYGAPELPGAYSYNPYRAELSAGNGQMYELPVFHRHELGSEYVAANELDVPRRQ</sequence>
<dbReference type="InterPro" id="IPR033121">
    <property type="entry name" value="PEPTIDASE_A1"/>
</dbReference>
<dbReference type="InterPro" id="IPR021109">
    <property type="entry name" value="Peptidase_aspartic_dom_sf"/>
</dbReference>
<keyword evidence="1" id="KW-0812">Transmembrane</keyword>
<reference evidence="4 5" key="1">
    <citation type="submission" date="2021-01" db="EMBL/GenBank/DDBJ databases">
        <title>Cercospora kikuchii MAFF 305040 whole genome shotgun sequence.</title>
        <authorList>
            <person name="Kashiwa T."/>
            <person name="Suzuki T."/>
        </authorList>
    </citation>
    <scope>NUCLEOTIDE SEQUENCE [LARGE SCALE GENOMIC DNA]</scope>
    <source>
        <strain evidence="4 5">MAFF 305040</strain>
    </source>
</reference>
<dbReference type="AlphaFoldDB" id="A0A9P3CRJ8"/>
<proteinExistence type="predicted"/>
<keyword evidence="1" id="KW-1133">Transmembrane helix</keyword>
<evidence type="ECO:0000313" key="4">
    <source>
        <dbReference type="EMBL" id="GIZ47361.1"/>
    </source>
</evidence>
<name>A0A9P3CRJ8_9PEZI</name>
<dbReference type="SUPFAM" id="SSF50630">
    <property type="entry name" value="Acid proteases"/>
    <property type="match status" value="1"/>
</dbReference>
<organism evidence="4 5">
    <name type="scientific">Cercospora kikuchii</name>
    <dbReference type="NCBI Taxonomy" id="84275"/>
    <lineage>
        <taxon>Eukaryota</taxon>
        <taxon>Fungi</taxon>
        <taxon>Dikarya</taxon>
        <taxon>Ascomycota</taxon>
        <taxon>Pezizomycotina</taxon>
        <taxon>Dothideomycetes</taxon>
        <taxon>Dothideomycetidae</taxon>
        <taxon>Mycosphaerellales</taxon>
        <taxon>Mycosphaerellaceae</taxon>
        <taxon>Cercospora</taxon>
    </lineage>
</organism>
<dbReference type="Proteomes" id="UP000825890">
    <property type="component" value="Unassembled WGS sequence"/>
</dbReference>
<dbReference type="EMBL" id="BOLY01000007">
    <property type="protein sequence ID" value="GIZ47361.1"/>
    <property type="molecule type" value="Genomic_DNA"/>
</dbReference>
<keyword evidence="2" id="KW-0732">Signal</keyword>
<dbReference type="PROSITE" id="PS51767">
    <property type="entry name" value="PEPTIDASE_A1"/>
    <property type="match status" value="1"/>
</dbReference>
<accession>A0A9P3CRJ8</accession>
<comment type="caution">
    <text evidence="4">The sequence shown here is derived from an EMBL/GenBank/DDBJ whole genome shotgun (WGS) entry which is preliminary data.</text>
</comment>
<feature type="chain" id="PRO_5040516556" description="Peptidase A1 domain-containing protein" evidence="2">
    <location>
        <begin position="17"/>
        <end position="559"/>
    </location>
</feature>